<dbReference type="InterPro" id="IPR019265">
    <property type="entry name" value="RTRAF"/>
</dbReference>
<proteinExistence type="predicted"/>
<sequence length="251" mass="28533">MTNMFERKLKALGYLDWKKTNGNDTDHFRRVIIWLEDQKIRHYTPDDRKKLRDITSPEWPNTFEKYCNDVECPLTNNEIDRLEWLIGYAIQLEFGDDCSKYQQVVGKKAKNKKEIKPIIKSTNPLDNLDFNSDAFKTGVNSIAKLLNIPKHSNHLVTLEACSKLVCKKLNADAIKQSNNTVNTKGKTQTKMIIGPSFNMGDAMLDNAAKGLSLLYIQDLRDLQTSINETIVAVQNITANPKTDTKLGKVGK</sequence>
<keyword evidence="1" id="KW-1185">Reference proteome</keyword>
<organism evidence="1 2">
    <name type="scientific">Pogonomyrmex barbatus</name>
    <name type="common">red harvester ant</name>
    <dbReference type="NCBI Taxonomy" id="144034"/>
    <lineage>
        <taxon>Eukaryota</taxon>
        <taxon>Metazoa</taxon>
        <taxon>Ecdysozoa</taxon>
        <taxon>Arthropoda</taxon>
        <taxon>Hexapoda</taxon>
        <taxon>Insecta</taxon>
        <taxon>Pterygota</taxon>
        <taxon>Neoptera</taxon>
        <taxon>Endopterygota</taxon>
        <taxon>Hymenoptera</taxon>
        <taxon>Apocrita</taxon>
        <taxon>Aculeata</taxon>
        <taxon>Formicoidea</taxon>
        <taxon>Formicidae</taxon>
        <taxon>Myrmicinae</taxon>
        <taxon>Pogonomyrmex</taxon>
    </lineage>
</organism>
<evidence type="ECO:0000313" key="1">
    <source>
        <dbReference type="Proteomes" id="UP000504615"/>
    </source>
</evidence>
<dbReference type="AlphaFoldDB" id="A0A6I9WMZ9"/>
<dbReference type="RefSeq" id="XP_011644390.1">
    <property type="nucleotide sequence ID" value="XM_011646088.2"/>
</dbReference>
<dbReference type="OrthoDB" id="514167at2759"/>
<evidence type="ECO:0000313" key="2">
    <source>
        <dbReference type="RefSeq" id="XP_011644390.1"/>
    </source>
</evidence>
<gene>
    <name evidence="2" type="primary">LOC105431707</name>
</gene>
<name>A0A6I9WMZ9_9HYME</name>
<reference evidence="2" key="1">
    <citation type="submission" date="2025-08" db="UniProtKB">
        <authorList>
            <consortium name="RefSeq"/>
        </authorList>
    </citation>
    <scope>IDENTIFICATION</scope>
</reference>
<dbReference type="Proteomes" id="UP000504615">
    <property type="component" value="Unplaced"/>
</dbReference>
<accession>A0A6I9WMZ9</accession>
<protein>
    <submittedName>
        <fullName evidence="2">RNA transcription, translation and transport factor protein</fullName>
    </submittedName>
</protein>
<dbReference type="PANTHER" id="PTHR15924">
    <property type="entry name" value="CLE"/>
    <property type="match status" value="1"/>
</dbReference>
<dbReference type="Pfam" id="PF10036">
    <property type="entry name" value="RLL"/>
    <property type="match status" value="1"/>
</dbReference>
<dbReference type="GeneID" id="105431707"/>
<dbReference type="KEGG" id="pbar:105431707"/>